<dbReference type="InterPro" id="IPR017941">
    <property type="entry name" value="Rieske_2Fe-2S"/>
</dbReference>
<keyword evidence="3" id="KW-0001">2Fe-2S</keyword>
<name>G6Y7K0_9HYPH</name>
<dbReference type="PRINTS" id="PR00411">
    <property type="entry name" value="PNDRDTASEI"/>
</dbReference>
<dbReference type="GO" id="GO:0016651">
    <property type="term" value="F:oxidoreductase activity, acting on NAD(P)H"/>
    <property type="evidence" value="ECO:0007669"/>
    <property type="project" value="TreeGrafter"/>
</dbReference>
<dbReference type="GO" id="GO:0051537">
    <property type="term" value="F:2 iron, 2 sulfur cluster binding"/>
    <property type="evidence" value="ECO:0007669"/>
    <property type="project" value="UniProtKB-KW"/>
</dbReference>
<dbReference type="STRING" id="1082933.A6B35_14585"/>
<keyword evidence="11" id="KW-1185">Reference proteome</keyword>
<dbReference type="Gene3D" id="2.102.10.10">
    <property type="entry name" value="Rieske [2Fe-2S] iron-sulphur domain"/>
    <property type="match status" value="1"/>
</dbReference>
<evidence type="ECO:0000256" key="5">
    <source>
        <dbReference type="ARBA" id="ARBA00022827"/>
    </source>
</evidence>
<keyword evidence="5" id="KW-0274">FAD</keyword>
<evidence type="ECO:0000256" key="2">
    <source>
        <dbReference type="ARBA" id="ARBA00022630"/>
    </source>
</evidence>
<comment type="cofactor">
    <cofactor evidence="1">
        <name>FAD</name>
        <dbReference type="ChEBI" id="CHEBI:57692"/>
    </cofactor>
</comment>
<dbReference type="AlphaFoldDB" id="G6Y7K0"/>
<evidence type="ECO:0000256" key="7">
    <source>
        <dbReference type="ARBA" id="ARBA00023004"/>
    </source>
</evidence>
<keyword evidence="4" id="KW-0479">Metal-binding</keyword>
<dbReference type="Proteomes" id="UP000002949">
    <property type="component" value="Unassembled WGS sequence"/>
</dbReference>
<dbReference type="eggNOG" id="COG0446">
    <property type="taxonomic scope" value="Bacteria"/>
</dbReference>
<dbReference type="EMBL" id="AGSN01000084">
    <property type="protein sequence ID" value="EHH12322.1"/>
    <property type="molecule type" value="Genomic_DNA"/>
</dbReference>
<dbReference type="PANTHER" id="PTHR43557:SF2">
    <property type="entry name" value="RIESKE DOMAIN-CONTAINING PROTEIN-RELATED"/>
    <property type="match status" value="1"/>
</dbReference>
<reference evidence="10 11" key="1">
    <citation type="journal article" date="2012" name="J. Bacteriol.">
        <title>Draft Genome Sequence of Plant Growth-Promoting Rhizobium Mesorhizobium amorphae, Isolated from Zinc-Lead Mine Tailings.</title>
        <authorList>
            <person name="Hao X."/>
            <person name="Lin Y."/>
            <person name="Johnstone L."/>
            <person name="Baltrus D.A."/>
            <person name="Miller S.J."/>
            <person name="Wei G."/>
            <person name="Rensing C."/>
        </authorList>
    </citation>
    <scope>NUCLEOTIDE SEQUENCE [LARGE SCALE GENOMIC DNA]</scope>
    <source>
        <strain evidence="10 11">CCNWGS0123</strain>
    </source>
</reference>
<evidence type="ECO:0000256" key="4">
    <source>
        <dbReference type="ARBA" id="ARBA00022723"/>
    </source>
</evidence>
<organism evidence="10 11">
    <name type="scientific">Mesorhizobium amorphae CCNWGS0123</name>
    <dbReference type="NCBI Taxonomy" id="1082933"/>
    <lineage>
        <taxon>Bacteria</taxon>
        <taxon>Pseudomonadati</taxon>
        <taxon>Pseudomonadota</taxon>
        <taxon>Alphaproteobacteria</taxon>
        <taxon>Hyphomicrobiales</taxon>
        <taxon>Phyllobacteriaceae</taxon>
        <taxon>Mesorhizobium</taxon>
    </lineage>
</organism>
<dbReference type="InterPro" id="IPR016156">
    <property type="entry name" value="FAD/NAD-linked_Rdtase_dimer_sf"/>
</dbReference>
<dbReference type="InterPro" id="IPR028202">
    <property type="entry name" value="Reductase_C"/>
</dbReference>
<dbReference type="GO" id="GO:0046872">
    <property type="term" value="F:metal ion binding"/>
    <property type="evidence" value="ECO:0007669"/>
    <property type="project" value="UniProtKB-KW"/>
</dbReference>
<dbReference type="InterPro" id="IPR023753">
    <property type="entry name" value="FAD/NAD-binding_dom"/>
</dbReference>
<dbReference type="SUPFAM" id="SSF50022">
    <property type="entry name" value="ISP domain"/>
    <property type="match status" value="1"/>
</dbReference>
<dbReference type="PROSITE" id="PS51296">
    <property type="entry name" value="RIESKE"/>
    <property type="match status" value="1"/>
</dbReference>
<dbReference type="eggNOG" id="COG2146">
    <property type="taxonomic scope" value="Bacteria"/>
</dbReference>
<protein>
    <submittedName>
        <fullName evidence="10">FAD-dependent pyridine nucleotide-disulfide oxidoreductase</fullName>
    </submittedName>
</protein>
<dbReference type="PRINTS" id="PR00368">
    <property type="entry name" value="FADPNR"/>
</dbReference>
<gene>
    <name evidence="10" type="ORF">MEA186_09580</name>
</gene>
<dbReference type="GO" id="GO:0005737">
    <property type="term" value="C:cytoplasm"/>
    <property type="evidence" value="ECO:0007669"/>
    <property type="project" value="TreeGrafter"/>
</dbReference>
<evidence type="ECO:0000256" key="1">
    <source>
        <dbReference type="ARBA" id="ARBA00001974"/>
    </source>
</evidence>
<dbReference type="InterPro" id="IPR036188">
    <property type="entry name" value="FAD/NAD-bd_sf"/>
</dbReference>
<evidence type="ECO:0000256" key="8">
    <source>
        <dbReference type="ARBA" id="ARBA00023014"/>
    </source>
</evidence>
<dbReference type="Pfam" id="PF07992">
    <property type="entry name" value="Pyr_redox_2"/>
    <property type="match status" value="1"/>
</dbReference>
<keyword evidence="2" id="KW-0285">Flavoprotein</keyword>
<sequence length="543" mass="58746">MARWPEDKSEVGELRRISRFLAVQAIGSPGEKAMAEGHTKPSGPDLVQGIPFSDLPDGGKLLGHCGDEQVLLVRRGTEVFAIAATCTHYGGPLVDGLVVDDTVRCPWHHACFDLRTGEALRAPAFNQLACWSVELRDNRIFIGEKRKRTAPMPRGGSSAQVPEKIVIVGGGAAGFAAAERLRREHYQGSIVMVSNDAAPPVDRPNLSKDYLAGKAPEDWVPLRGQSFYAKNGIDLRLDATVASIDARSGEVVLADGGRAPFDKLLLATGAEPVRLTIPGADQPHVHTLRSFADCKAIIAQATTARRAIVLGASFIGLEVAAALRSRDIEVHVVAPDKRPMERVLGPQMGDFIRSLHEEHGVVFHLEDTASGIDGSTVKLNSGQTLPADLIVAGIGVKPRTGLAEQAGLSLDRGVVVNAFLETSAPGIFAAGDIARWPDTHSGENIRVEHWIVAERQGQTAALNMLGHREKFVAVPFFWSQHYDVPINYVGHAEQWDEIAVDGDIGAKDCLVRFKREGRTLAVASIFRDVESLEAELEMERHMT</sequence>
<keyword evidence="7" id="KW-0408">Iron</keyword>
<accession>G6Y7K0</accession>
<dbReference type="SUPFAM" id="SSF51905">
    <property type="entry name" value="FAD/NAD(P)-binding domain"/>
    <property type="match status" value="2"/>
</dbReference>
<evidence type="ECO:0000256" key="3">
    <source>
        <dbReference type="ARBA" id="ARBA00022714"/>
    </source>
</evidence>
<dbReference type="Gene3D" id="3.30.390.30">
    <property type="match status" value="1"/>
</dbReference>
<evidence type="ECO:0000313" key="10">
    <source>
        <dbReference type="EMBL" id="EHH12322.1"/>
    </source>
</evidence>
<dbReference type="InterPro" id="IPR036922">
    <property type="entry name" value="Rieske_2Fe-2S_sf"/>
</dbReference>
<proteinExistence type="predicted"/>
<keyword evidence="6" id="KW-0560">Oxidoreductase</keyword>
<dbReference type="InterPro" id="IPR050446">
    <property type="entry name" value="FAD-oxidoreductase/Apoptosis"/>
</dbReference>
<dbReference type="Gene3D" id="3.50.50.60">
    <property type="entry name" value="FAD/NAD(P)-binding domain"/>
    <property type="match status" value="2"/>
</dbReference>
<dbReference type="CDD" id="cd03478">
    <property type="entry name" value="Rieske_AIFL_N"/>
    <property type="match status" value="1"/>
</dbReference>
<feature type="domain" description="Rieske" evidence="9">
    <location>
        <begin position="47"/>
        <end position="142"/>
    </location>
</feature>
<dbReference type="Pfam" id="PF14759">
    <property type="entry name" value="Reductase_C"/>
    <property type="match status" value="1"/>
</dbReference>
<evidence type="ECO:0000259" key="9">
    <source>
        <dbReference type="PROSITE" id="PS51296"/>
    </source>
</evidence>
<evidence type="ECO:0000256" key="6">
    <source>
        <dbReference type="ARBA" id="ARBA00023002"/>
    </source>
</evidence>
<dbReference type="PANTHER" id="PTHR43557">
    <property type="entry name" value="APOPTOSIS-INDUCING FACTOR 1"/>
    <property type="match status" value="1"/>
</dbReference>
<dbReference type="PATRIC" id="fig|1082933.3.peg.1834"/>
<dbReference type="Pfam" id="PF00355">
    <property type="entry name" value="Rieske"/>
    <property type="match status" value="1"/>
</dbReference>
<dbReference type="SUPFAM" id="SSF55424">
    <property type="entry name" value="FAD/NAD-linked reductases, dimerisation (C-terminal) domain"/>
    <property type="match status" value="1"/>
</dbReference>
<keyword evidence="8" id="KW-0411">Iron-sulfur</keyword>
<evidence type="ECO:0000313" key="11">
    <source>
        <dbReference type="Proteomes" id="UP000002949"/>
    </source>
</evidence>